<organism evidence="1 2">
    <name type="scientific">Hyphomonas oceanitis SCH89</name>
    <dbReference type="NCBI Taxonomy" id="1280953"/>
    <lineage>
        <taxon>Bacteria</taxon>
        <taxon>Pseudomonadati</taxon>
        <taxon>Pseudomonadota</taxon>
        <taxon>Alphaproteobacteria</taxon>
        <taxon>Hyphomonadales</taxon>
        <taxon>Hyphomonadaceae</taxon>
        <taxon>Hyphomonas</taxon>
    </lineage>
</organism>
<proteinExistence type="predicted"/>
<dbReference type="NCBIfam" id="TIGR01509">
    <property type="entry name" value="HAD-SF-IA-v3"/>
    <property type="match status" value="1"/>
</dbReference>
<evidence type="ECO:0000313" key="1">
    <source>
        <dbReference type="EMBL" id="KDA03367.1"/>
    </source>
</evidence>
<dbReference type="EMBL" id="ARYL01000006">
    <property type="protein sequence ID" value="KDA03367.1"/>
    <property type="molecule type" value="Genomic_DNA"/>
</dbReference>
<gene>
    <name evidence="1" type="ORF">HOC_05778</name>
</gene>
<dbReference type="InterPro" id="IPR006439">
    <property type="entry name" value="HAD-SF_hydro_IA"/>
</dbReference>
<dbReference type="PANTHER" id="PTHR43611:SF3">
    <property type="entry name" value="FLAVIN MONONUCLEOTIDE HYDROLASE 1, CHLOROPLATIC"/>
    <property type="match status" value="1"/>
</dbReference>
<dbReference type="InterPro" id="IPR023198">
    <property type="entry name" value="PGP-like_dom2"/>
</dbReference>
<dbReference type="eggNOG" id="COG1011">
    <property type="taxonomic scope" value="Bacteria"/>
</dbReference>
<dbReference type="OrthoDB" id="9807742at2"/>
<comment type="caution">
    <text evidence="1">The sequence shown here is derived from an EMBL/GenBank/DDBJ whole genome shotgun (WGS) entry which is preliminary data.</text>
</comment>
<evidence type="ECO:0000313" key="2">
    <source>
        <dbReference type="Proteomes" id="UP000024942"/>
    </source>
</evidence>
<dbReference type="InterPro" id="IPR023214">
    <property type="entry name" value="HAD_sf"/>
</dbReference>
<dbReference type="PANTHER" id="PTHR43611">
    <property type="entry name" value="ALPHA-D-GLUCOSE 1-PHOSPHATE PHOSPHATASE"/>
    <property type="match status" value="1"/>
</dbReference>
<dbReference type="InterPro" id="IPR036412">
    <property type="entry name" value="HAD-like_sf"/>
</dbReference>
<sequence>MTVSIALFDLGHVVLDWEPSRLYTKIFDDDAARDHFLGEICTMDWHTRHDAGASFAENAAALIAEHPQYEAEIRAWGTRWMEMFDGYIDGTAELIERLDACGVPLYALSNMPSDPWEEMLAHFEVLQRFRHVVISGDLKMVKPDPAIYLHALEAIGRPAPETVLFIDDRETNIAAADALGFATHHFTGAAGLEAALEAHGLL</sequence>
<keyword evidence="2" id="KW-1185">Reference proteome</keyword>
<protein>
    <submittedName>
        <fullName evidence="1">HAD family hydrolase</fullName>
    </submittedName>
</protein>
<reference evidence="1 2" key="1">
    <citation type="journal article" date="2014" name="Antonie Van Leeuwenhoek">
        <title>Hyphomonas beringensis sp. nov. and Hyphomonas chukchiensis sp. nov., isolated from surface seawater of the Bering Sea and Chukchi Sea.</title>
        <authorList>
            <person name="Li C."/>
            <person name="Lai Q."/>
            <person name="Li G."/>
            <person name="Dong C."/>
            <person name="Wang J."/>
            <person name="Liao Y."/>
            <person name="Shao Z."/>
        </authorList>
    </citation>
    <scope>NUCLEOTIDE SEQUENCE [LARGE SCALE GENOMIC DNA]</scope>
    <source>
        <strain evidence="1 2">SCH89</strain>
    </source>
</reference>
<dbReference type="PATRIC" id="fig|1280953.3.peg.1164"/>
<dbReference type="NCBIfam" id="TIGR01549">
    <property type="entry name" value="HAD-SF-IA-v1"/>
    <property type="match status" value="1"/>
</dbReference>
<dbReference type="Pfam" id="PF00702">
    <property type="entry name" value="Hydrolase"/>
    <property type="match status" value="1"/>
</dbReference>
<dbReference type="Gene3D" id="3.40.50.1000">
    <property type="entry name" value="HAD superfamily/HAD-like"/>
    <property type="match status" value="1"/>
</dbReference>
<dbReference type="SUPFAM" id="SSF56784">
    <property type="entry name" value="HAD-like"/>
    <property type="match status" value="1"/>
</dbReference>
<dbReference type="GO" id="GO:0016787">
    <property type="term" value="F:hydrolase activity"/>
    <property type="evidence" value="ECO:0007669"/>
    <property type="project" value="UniProtKB-KW"/>
</dbReference>
<dbReference type="SFLD" id="SFLDS00003">
    <property type="entry name" value="Haloacid_Dehalogenase"/>
    <property type="match status" value="1"/>
</dbReference>
<name>A0A059G971_9PROT</name>
<dbReference type="Gene3D" id="1.10.150.240">
    <property type="entry name" value="Putative phosphatase, domain 2"/>
    <property type="match status" value="1"/>
</dbReference>
<dbReference type="SFLD" id="SFLDG01129">
    <property type="entry name" value="C1.5:_HAD__Beta-PGM__Phosphata"/>
    <property type="match status" value="1"/>
</dbReference>
<accession>A0A059G971</accession>
<dbReference type="AlphaFoldDB" id="A0A059G971"/>
<dbReference type="STRING" id="1280953.HOC_05778"/>
<dbReference type="RefSeq" id="WP_035536647.1">
    <property type="nucleotide sequence ID" value="NZ_ARYL01000006.1"/>
</dbReference>
<dbReference type="Proteomes" id="UP000024942">
    <property type="component" value="Unassembled WGS sequence"/>
</dbReference>
<keyword evidence="1" id="KW-0378">Hydrolase</keyword>
<dbReference type="CDD" id="cd02603">
    <property type="entry name" value="HAD_sEH-N_like"/>
    <property type="match status" value="1"/>
</dbReference>